<feature type="region of interest" description="Disordered" evidence="1">
    <location>
        <begin position="140"/>
        <end position="167"/>
    </location>
</feature>
<organism evidence="2 3">
    <name type="scientific">Oryza sativa subsp. japonica</name>
    <name type="common">Rice</name>
    <dbReference type="NCBI Taxonomy" id="39947"/>
    <lineage>
        <taxon>Eukaryota</taxon>
        <taxon>Viridiplantae</taxon>
        <taxon>Streptophyta</taxon>
        <taxon>Embryophyta</taxon>
        <taxon>Tracheophyta</taxon>
        <taxon>Spermatophyta</taxon>
        <taxon>Magnoliopsida</taxon>
        <taxon>Liliopsida</taxon>
        <taxon>Poales</taxon>
        <taxon>Poaceae</taxon>
        <taxon>BOP clade</taxon>
        <taxon>Oryzoideae</taxon>
        <taxon>Oryzeae</taxon>
        <taxon>Oryzinae</taxon>
        <taxon>Oryza</taxon>
        <taxon>Oryza sativa</taxon>
    </lineage>
</organism>
<reference evidence="2 3" key="3">
    <citation type="journal article" date="2013" name="Rice">
        <title>Improvement of the Oryza sativa Nipponbare reference genome using next generation sequence and optical map data.</title>
        <authorList>
            <person name="Kawahara Y."/>
            <person name="de la Bastide M."/>
            <person name="Hamilton J.P."/>
            <person name="Kanamori H."/>
            <person name="McCombie W.R."/>
            <person name="Ouyang S."/>
            <person name="Schwartz D.C."/>
            <person name="Tanaka T."/>
            <person name="Wu J."/>
            <person name="Zhou S."/>
            <person name="Childs K.L."/>
            <person name="Davidson R.M."/>
            <person name="Lin H."/>
            <person name="Quesada-Ocampo L."/>
            <person name="Vaillancourt B."/>
            <person name="Sakai H."/>
            <person name="Lee S.S."/>
            <person name="Kim J."/>
            <person name="Numa H."/>
            <person name="Itoh T."/>
            <person name="Buell C.R."/>
            <person name="Matsumoto T."/>
        </authorList>
    </citation>
    <scope>NUCLEOTIDE SEQUENCE [LARGE SCALE GENOMIC DNA]</scope>
    <source>
        <strain evidence="3">cv. Nipponbare</strain>
    </source>
</reference>
<proteinExistence type="predicted"/>
<name>A0A0P0WLG9_ORYSJ</name>
<dbReference type="PaxDb" id="39947-A0A0P0WLG9"/>
<accession>A0A0P0WLG9</accession>
<evidence type="ECO:0000256" key="1">
    <source>
        <dbReference type="SAM" id="MobiDB-lite"/>
    </source>
</evidence>
<evidence type="ECO:0000313" key="2">
    <source>
        <dbReference type="EMBL" id="BAS93627.1"/>
    </source>
</evidence>
<sequence>MERGGSTEGSGGGALGLDDHVGDEVRGLAGVGEGAGGLAGARREAPVLLEAAPDLHGGLRQHQPVAGERPPRRPQHRPVRRQALRRRRRRHFPEVKKCVCVLCRLKKRKKKQIKKVFKTEKPSFQIKEEENIAQIRKEEEDVLTGGRRRPSLPRSQPQVMEIGGAAADGWVSIDRSTDWATSERRTQEAH</sequence>
<evidence type="ECO:0000313" key="3">
    <source>
        <dbReference type="Proteomes" id="UP000059680"/>
    </source>
</evidence>
<keyword evidence="3" id="KW-1185">Reference proteome</keyword>
<dbReference type="Gramene" id="Os05t0363951-01">
    <property type="protein sequence ID" value="Os05t0363951-01"/>
    <property type="gene ID" value="Os05g0363951"/>
</dbReference>
<dbReference type="Proteomes" id="UP000059680">
    <property type="component" value="Chromosome 5"/>
</dbReference>
<feature type="region of interest" description="Disordered" evidence="1">
    <location>
        <begin position="51"/>
        <end position="86"/>
    </location>
</feature>
<protein>
    <submittedName>
        <fullName evidence="2">Os05g0363951 protein</fullName>
    </submittedName>
</protein>
<reference evidence="3" key="1">
    <citation type="journal article" date="2005" name="Nature">
        <title>The map-based sequence of the rice genome.</title>
        <authorList>
            <consortium name="International rice genome sequencing project (IRGSP)"/>
            <person name="Matsumoto T."/>
            <person name="Wu J."/>
            <person name="Kanamori H."/>
            <person name="Katayose Y."/>
            <person name="Fujisawa M."/>
            <person name="Namiki N."/>
            <person name="Mizuno H."/>
            <person name="Yamamoto K."/>
            <person name="Antonio B.A."/>
            <person name="Baba T."/>
            <person name="Sakata K."/>
            <person name="Nagamura Y."/>
            <person name="Aoki H."/>
            <person name="Arikawa K."/>
            <person name="Arita K."/>
            <person name="Bito T."/>
            <person name="Chiden Y."/>
            <person name="Fujitsuka N."/>
            <person name="Fukunaka R."/>
            <person name="Hamada M."/>
            <person name="Harada C."/>
            <person name="Hayashi A."/>
            <person name="Hijishita S."/>
            <person name="Honda M."/>
            <person name="Hosokawa S."/>
            <person name="Ichikawa Y."/>
            <person name="Idonuma A."/>
            <person name="Iijima M."/>
            <person name="Ikeda M."/>
            <person name="Ikeno M."/>
            <person name="Ito K."/>
            <person name="Ito S."/>
            <person name="Ito T."/>
            <person name="Ito Y."/>
            <person name="Ito Y."/>
            <person name="Iwabuchi A."/>
            <person name="Kamiya K."/>
            <person name="Karasawa W."/>
            <person name="Kurita K."/>
            <person name="Katagiri S."/>
            <person name="Kikuta A."/>
            <person name="Kobayashi H."/>
            <person name="Kobayashi N."/>
            <person name="Machita K."/>
            <person name="Maehara T."/>
            <person name="Masukawa M."/>
            <person name="Mizubayashi T."/>
            <person name="Mukai Y."/>
            <person name="Nagasaki H."/>
            <person name="Nagata Y."/>
            <person name="Naito S."/>
            <person name="Nakashima M."/>
            <person name="Nakama Y."/>
            <person name="Nakamichi Y."/>
            <person name="Nakamura M."/>
            <person name="Meguro A."/>
            <person name="Negishi M."/>
            <person name="Ohta I."/>
            <person name="Ohta T."/>
            <person name="Okamoto M."/>
            <person name="Ono N."/>
            <person name="Saji S."/>
            <person name="Sakaguchi M."/>
            <person name="Sakai K."/>
            <person name="Shibata M."/>
            <person name="Shimokawa T."/>
            <person name="Song J."/>
            <person name="Takazaki Y."/>
            <person name="Terasawa K."/>
            <person name="Tsugane M."/>
            <person name="Tsuji K."/>
            <person name="Ueda S."/>
            <person name="Waki K."/>
            <person name="Yamagata H."/>
            <person name="Yamamoto M."/>
            <person name="Yamamoto S."/>
            <person name="Yamane H."/>
            <person name="Yoshiki S."/>
            <person name="Yoshihara R."/>
            <person name="Yukawa K."/>
            <person name="Zhong H."/>
            <person name="Yano M."/>
            <person name="Yuan Q."/>
            <person name="Ouyang S."/>
            <person name="Liu J."/>
            <person name="Jones K.M."/>
            <person name="Gansberger K."/>
            <person name="Moffat K."/>
            <person name="Hill J."/>
            <person name="Bera J."/>
            <person name="Fadrosh D."/>
            <person name="Jin S."/>
            <person name="Johri S."/>
            <person name="Kim M."/>
            <person name="Overton L."/>
            <person name="Reardon M."/>
            <person name="Tsitrin T."/>
            <person name="Vuong H."/>
            <person name="Weaver B."/>
            <person name="Ciecko A."/>
            <person name="Tallon L."/>
            <person name="Jackson J."/>
            <person name="Pai G."/>
            <person name="Aken S.V."/>
            <person name="Utterback T."/>
            <person name="Reidmuller S."/>
            <person name="Feldblyum T."/>
            <person name="Hsiao J."/>
            <person name="Zismann V."/>
            <person name="Iobst S."/>
            <person name="de Vazeille A.R."/>
            <person name="Buell C.R."/>
            <person name="Ying K."/>
            <person name="Li Y."/>
            <person name="Lu T."/>
            <person name="Huang Y."/>
            <person name="Zhao Q."/>
            <person name="Feng Q."/>
            <person name="Zhang L."/>
            <person name="Zhu J."/>
            <person name="Weng Q."/>
            <person name="Mu J."/>
            <person name="Lu Y."/>
            <person name="Fan D."/>
            <person name="Liu Y."/>
            <person name="Guan J."/>
            <person name="Zhang Y."/>
            <person name="Yu S."/>
            <person name="Liu X."/>
            <person name="Zhang Y."/>
            <person name="Hong G."/>
            <person name="Han B."/>
            <person name="Choisne N."/>
            <person name="Demange N."/>
            <person name="Orjeda G."/>
            <person name="Samain S."/>
            <person name="Cattolico L."/>
            <person name="Pelletier E."/>
            <person name="Couloux A."/>
            <person name="Segurens B."/>
            <person name="Wincker P."/>
            <person name="D'Hont A."/>
            <person name="Scarpelli C."/>
            <person name="Weissenbach J."/>
            <person name="Salanoubat M."/>
            <person name="Quetier F."/>
            <person name="Yu Y."/>
            <person name="Kim H.R."/>
            <person name="Rambo T."/>
            <person name="Currie J."/>
            <person name="Collura K."/>
            <person name="Luo M."/>
            <person name="Yang T."/>
            <person name="Ammiraju J.S.S."/>
            <person name="Engler F."/>
            <person name="Soderlund C."/>
            <person name="Wing R.A."/>
            <person name="Palmer L.E."/>
            <person name="de la Bastide M."/>
            <person name="Spiegel L."/>
            <person name="Nascimento L."/>
            <person name="Zutavern T."/>
            <person name="O'Shaughnessy A."/>
            <person name="Dike S."/>
            <person name="Dedhia N."/>
            <person name="Preston R."/>
            <person name="Balija V."/>
            <person name="McCombie W.R."/>
            <person name="Chow T."/>
            <person name="Chen H."/>
            <person name="Chung M."/>
            <person name="Chen C."/>
            <person name="Shaw J."/>
            <person name="Wu H."/>
            <person name="Hsiao K."/>
            <person name="Chao Y."/>
            <person name="Chu M."/>
            <person name="Cheng C."/>
            <person name="Hour A."/>
            <person name="Lee P."/>
            <person name="Lin S."/>
            <person name="Lin Y."/>
            <person name="Liou J."/>
            <person name="Liu S."/>
            <person name="Hsing Y."/>
            <person name="Raghuvanshi S."/>
            <person name="Mohanty A."/>
            <person name="Bharti A.K."/>
            <person name="Gaur A."/>
            <person name="Gupta V."/>
            <person name="Kumar D."/>
            <person name="Ravi V."/>
            <person name="Vij S."/>
            <person name="Kapur A."/>
            <person name="Khurana P."/>
            <person name="Khurana P."/>
            <person name="Khurana J.P."/>
            <person name="Tyagi A.K."/>
            <person name="Gaikwad K."/>
            <person name="Singh A."/>
            <person name="Dalal V."/>
            <person name="Srivastava S."/>
            <person name="Dixit A."/>
            <person name="Pal A.K."/>
            <person name="Ghazi I.A."/>
            <person name="Yadav M."/>
            <person name="Pandit A."/>
            <person name="Bhargava A."/>
            <person name="Sureshbabu K."/>
            <person name="Batra K."/>
            <person name="Sharma T.R."/>
            <person name="Mohapatra T."/>
            <person name="Singh N.K."/>
            <person name="Messing J."/>
            <person name="Nelson A.B."/>
            <person name="Fuks G."/>
            <person name="Kavchok S."/>
            <person name="Keizer G."/>
            <person name="Linton E."/>
            <person name="Llaca V."/>
            <person name="Song R."/>
            <person name="Tanyolac B."/>
            <person name="Young S."/>
            <person name="Ho-Il K."/>
            <person name="Hahn J.H."/>
            <person name="Sangsakoo G."/>
            <person name="Vanavichit A."/>
            <person name="de Mattos Luiz.A.T."/>
            <person name="Zimmer P.D."/>
            <person name="Malone G."/>
            <person name="Dellagostin O."/>
            <person name="de Oliveira A.C."/>
            <person name="Bevan M."/>
            <person name="Bancroft I."/>
            <person name="Minx P."/>
            <person name="Cordum H."/>
            <person name="Wilson R."/>
            <person name="Cheng Z."/>
            <person name="Jin W."/>
            <person name="Jiang J."/>
            <person name="Leong S.A."/>
            <person name="Iwama H."/>
            <person name="Gojobori T."/>
            <person name="Itoh T."/>
            <person name="Niimura Y."/>
            <person name="Fujii Y."/>
            <person name="Habara T."/>
            <person name="Sakai H."/>
            <person name="Sato Y."/>
            <person name="Wilson G."/>
            <person name="Kumar K."/>
            <person name="McCouch S."/>
            <person name="Juretic N."/>
            <person name="Hoen D."/>
            <person name="Wright S."/>
            <person name="Bruskiewich R."/>
            <person name="Bureau T."/>
            <person name="Miyao A."/>
            <person name="Hirochika H."/>
            <person name="Nishikawa T."/>
            <person name="Kadowaki K."/>
            <person name="Sugiura M."/>
            <person name="Burr B."/>
            <person name="Sasaki T."/>
        </authorList>
    </citation>
    <scope>NUCLEOTIDE SEQUENCE [LARGE SCALE GENOMIC DNA]</scope>
    <source>
        <strain evidence="3">cv. Nipponbare</strain>
    </source>
</reference>
<reference evidence="2 3" key="2">
    <citation type="journal article" date="2013" name="Plant Cell Physiol.">
        <title>Rice Annotation Project Database (RAP-DB): an integrative and interactive database for rice genomics.</title>
        <authorList>
            <person name="Sakai H."/>
            <person name="Lee S.S."/>
            <person name="Tanaka T."/>
            <person name="Numa H."/>
            <person name="Kim J."/>
            <person name="Kawahara Y."/>
            <person name="Wakimoto H."/>
            <person name="Yang C.C."/>
            <person name="Iwamoto M."/>
            <person name="Abe T."/>
            <person name="Yamada Y."/>
            <person name="Muto A."/>
            <person name="Inokuchi H."/>
            <person name="Ikemura T."/>
            <person name="Matsumoto T."/>
            <person name="Sasaki T."/>
            <person name="Itoh T."/>
        </authorList>
    </citation>
    <scope>NUCLEOTIDE SEQUENCE [LARGE SCALE GENOMIC DNA]</scope>
    <source>
        <strain evidence="3">cv. Nipponbare</strain>
    </source>
</reference>
<feature type="compositionally biased region" description="Basic residues" evidence="1">
    <location>
        <begin position="72"/>
        <end position="86"/>
    </location>
</feature>
<feature type="compositionally biased region" description="Gly residues" evidence="1">
    <location>
        <begin position="1"/>
        <end position="15"/>
    </location>
</feature>
<gene>
    <name evidence="2" type="ordered locus">Os05g0363951</name>
    <name evidence="2" type="ORF">OSNPB_050363951</name>
</gene>
<feature type="region of interest" description="Disordered" evidence="1">
    <location>
        <begin position="1"/>
        <end position="20"/>
    </location>
</feature>
<dbReference type="AlphaFoldDB" id="A0A0P0WLG9"/>
<dbReference type="EMBL" id="AP014961">
    <property type="protein sequence ID" value="BAS93627.1"/>
    <property type="molecule type" value="Genomic_DNA"/>
</dbReference>
<dbReference type="InParanoid" id="A0A0P0WLG9"/>